<dbReference type="EMBL" id="CM007654">
    <property type="protein sequence ID" value="ONI12195.1"/>
    <property type="molecule type" value="Genomic_DNA"/>
</dbReference>
<keyword evidence="1" id="KW-0812">Transmembrane</keyword>
<sequence>MELDCSLQEGGHFALANWPYSHMLMCFLFFILNKYHKVSPHSKDEINPRSGFGLSLATKYF</sequence>
<reference evidence="2" key="2">
    <citation type="submission" date="2016-12" db="EMBL/GenBank/DDBJ databases">
        <title>WGS assembly of Prunus persica.</title>
        <authorList>
            <person name="Verde I."/>
            <person name="Jenkins J."/>
            <person name="Dondini L."/>
            <person name="Micali S."/>
            <person name="Pagliarani G."/>
            <person name="Vendramin E."/>
            <person name="Paris R."/>
            <person name="Aramini V."/>
            <person name="Gazza L."/>
            <person name="Rossini L."/>
            <person name="Bassi D."/>
            <person name="Troggio M."/>
            <person name="Shu S."/>
            <person name="Grimwood J.H."/>
            <person name="Tartarini S."/>
            <person name="Dettori M.T."/>
            <person name="Schmutz J."/>
        </authorList>
    </citation>
    <scope>NUCLEOTIDE SEQUENCE</scope>
</reference>
<dbReference type="EMBL" id="CM007654">
    <property type="protein sequence ID" value="ONI12194.1"/>
    <property type="molecule type" value="Genomic_DNA"/>
</dbReference>
<reference evidence="2 3" key="1">
    <citation type="journal article" date="2013" name="Nat. Genet.">
        <title>The high-quality draft genome of peach (Prunus persica) identifies unique patterns of genetic diversity, domestication and genome evolution.</title>
        <authorList>
            <consortium name="International Peach Genome Initiative"/>
            <person name="Verde I."/>
            <person name="Abbott A.G."/>
            <person name="Scalabrin S."/>
            <person name="Jung S."/>
            <person name="Shu S."/>
            <person name="Marroni F."/>
            <person name="Zhebentyayeva T."/>
            <person name="Dettori M.T."/>
            <person name="Grimwood J."/>
            <person name="Cattonaro F."/>
            <person name="Zuccolo A."/>
            <person name="Rossini L."/>
            <person name="Jenkins J."/>
            <person name="Vendramin E."/>
            <person name="Meisel L.A."/>
            <person name="Decroocq V."/>
            <person name="Sosinski B."/>
            <person name="Prochnik S."/>
            <person name="Mitros T."/>
            <person name="Policriti A."/>
            <person name="Cipriani G."/>
            <person name="Dondini L."/>
            <person name="Ficklin S."/>
            <person name="Goodstein D.M."/>
            <person name="Xuan P."/>
            <person name="Del Fabbro C."/>
            <person name="Aramini V."/>
            <person name="Copetti D."/>
            <person name="Gonzalez S."/>
            <person name="Horner D.S."/>
            <person name="Falchi R."/>
            <person name="Lucas S."/>
            <person name="Mica E."/>
            <person name="Maldonado J."/>
            <person name="Lazzari B."/>
            <person name="Bielenberg D."/>
            <person name="Pirona R."/>
            <person name="Miculan M."/>
            <person name="Barakat A."/>
            <person name="Testolin R."/>
            <person name="Stella A."/>
            <person name="Tartarini S."/>
            <person name="Tonutti P."/>
            <person name="Arus P."/>
            <person name="Orellana A."/>
            <person name="Wells C."/>
            <person name="Main D."/>
            <person name="Vizzotto G."/>
            <person name="Silva H."/>
            <person name="Salamini F."/>
            <person name="Schmutz J."/>
            <person name="Morgante M."/>
            <person name="Rokhsar D.S."/>
        </authorList>
    </citation>
    <scope>NUCLEOTIDE SEQUENCE [LARGE SCALE GENOMIC DNA]</scope>
    <source>
        <strain evidence="3">cv. Nemared</strain>
    </source>
</reference>
<accession>A0A251PKU3</accession>
<organism evidence="2 3">
    <name type="scientific">Prunus persica</name>
    <name type="common">Peach</name>
    <name type="synonym">Amygdalus persica</name>
    <dbReference type="NCBI Taxonomy" id="3760"/>
    <lineage>
        <taxon>Eukaryota</taxon>
        <taxon>Viridiplantae</taxon>
        <taxon>Streptophyta</taxon>
        <taxon>Embryophyta</taxon>
        <taxon>Tracheophyta</taxon>
        <taxon>Spermatophyta</taxon>
        <taxon>Magnoliopsida</taxon>
        <taxon>eudicotyledons</taxon>
        <taxon>Gunneridae</taxon>
        <taxon>Pentapetalae</taxon>
        <taxon>rosids</taxon>
        <taxon>fabids</taxon>
        <taxon>Rosales</taxon>
        <taxon>Rosaceae</taxon>
        <taxon>Amygdaloideae</taxon>
        <taxon>Amygdaleae</taxon>
        <taxon>Prunus</taxon>
    </lineage>
</organism>
<feature type="transmembrane region" description="Helical" evidence="1">
    <location>
        <begin position="12"/>
        <end position="32"/>
    </location>
</feature>
<proteinExistence type="predicted"/>
<protein>
    <submittedName>
        <fullName evidence="2">Uncharacterized protein</fullName>
    </submittedName>
</protein>
<evidence type="ECO:0000313" key="2">
    <source>
        <dbReference type="EMBL" id="ONI12194.1"/>
    </source>
</evidence>
<evidence type="ECO:0000313" key="3">
    <source>
        <dbReference type="Proteomes" id="UP000006882"/>
    </source>
</evidence>
<dbReference type="AlphaFoldDB" id="A0A251PKU3"/>
<dbReference type="Gramene" id="ONI12194">
    <property type="protein sequence ID" value="ONI12194"/>
    <property type="gene ID" value="PRUPE_4G150000"/>
</dbReference>
<dbReference type="Gramene" id="ONI12195">
    <property type="protein sequence ID" value="ONI12195"/>
    <property type="gene ID" value="PRUPE_4G150000"/>
</dbReference>
<keyword evidence="1" id="KW-0472">Membrane</keyword>
<name>A0A251PKU3_PRUPE</name>
<evidence type="ECO:0000256" key="1">
    <source>
        <dbReference type="SAM" id="Phobius"/>
    </source>
</evidence>
<gene>
    <name evidence="2" type="ORF">PRUPE_4G150000</name>
</gene>
<dbReference type="Proteomes" id="UP000006882">
    <property type="component" value="Chromosome G4"/>
</dbReference>
<keyword evidence="3" id="KW-1185">Reference proteome</keyword>
<keyword evidence="1" id="KW-1133">Transmembrane helix</keyword>